<comment type="caution">
    <text evidence="1">The sequence shown here is derived from an EMBL/GenBank/DDBJ whole genome shotgun (WGS) entry which is preliminary data.</text>
</comment>
<name>A0A1Y2BDM0_9FUNG</name>
<accession>A0A1Y2BDM0</accession>
<keyword evidence="2" id="KW-1185">Reference proteome</keyword>
<reference evidence="1 2" key="1">
    <citation type="submission" date="2016-08" db="EMBL/GenBank/DDBJ databases">
        <title>A Parts List for Fungal Cellulosomes Revealed by Comparative Genomics.</title>
        <authorList>
            <consortium name="DOE Joint Genome Institute"/>
            <person name="Haitjema C.H."/>
            <person name="Gilmore S.P."/>
            <person name="Henske J.K."/>
            <person name="Solomon K.V."/>
            <person name="De Groot R."/>
            <person name="Kuo A."/>
            <person name="Mondo S.J."/>
            <person name="Salamov A.A."/>
            <person name="Labutti K."/>
            <person name="Zhao Z."/>
            <person name="Chiniquy J."/>
            <person name="Barry K."/>
            <person name="Brewer H.M."/>
            <person name="Purvine S.O."/>
            <person name="Wright A.T."/>
            <person name="Boxma B."/>
            <person name="Van Alen T."/>
            <person name="Hackstein J.H."/>
            <person name="Baker S.E."/>
            <person name="Grigoriev I.V."/>
            <person name="O'Malley M.A."/>
        </authorList>
    </citation>
    <scope>NUCLEOTIDE SEQUENCE [LARGE SCALE GENOMIC DNA]</scope>
    <source>
        <strain evidence="1 2">G1</strain>
    </source>
</reference>
<dbReference type="EMBL" id="MCOG01000162">
    <property type="protein sequence ID" value="ORY32938.1"/>
    <property type="molecule type" value="Genomic_DNA"/>
</dbReference>
<proteinExistence type="predicted"/>
<protein>
    <submittedName>
        <fullName evidence="1">Uncharacterized protein</fullName>
    </submittedName>
</protein>
<organism evidence="1 2">
    <name type="scientific">Neocallimastix californiae</name>
    <dbReference type="NCBI Taxonomy" id="1754190"/>
    <lineage>
        <taxon>Eukaryota</taxon>
        <taxon>Fungi</taxon>
        <taxon>Fungi incertae sedis</taxon>
        <taxon>Chytridiomycota</taxon>
        <taxon>Chytridiomycota incertae sedis</taxon>
        <taxon>Neocallimastigomycetes</taxon>
        <taxon>Neocallimastigales</taxon>
        <taxon>Neocallimastigaceae</taxon>
        <taxon>Neocallimastix</taxon>
    </lineage>
</organism>
<evidence type="ECO:0000313" key="2">
    <source>
        <dbReference type="Proteomes" id="UP000193920"/>
    </source>
</evidence>
<dbReference type="Proteomes" id="UP000193920">
    <property type="component" value="Unassembled WGS sequence"/>
</dbReference>
<dbReference type="AlphaFoldDB" id="A0A1Y2BDM0"/>
<gene>
    <name evidence="1" type="ORF">LY90DRAFT_72699</name>
</gene>
<sequence>MLKILLRPLLINLNHFQDKIDDIQDQIELTDNKLTQDKLEQLTDSQSIYQKKFDDTITSLNNIKINNKDLEDNFKKQVNIIKENLTKYQLSLSDESLQFEYKKLVEKHPKTTKFFSYSCKNNKIFFQIKEPKYTNLVNKLILKSYDNLWSIQSGLNEPSIDNISYYIDGNFMVENLLLRKGKNGRC</sequence>
<evidence type="ECO:0000313" key="1">
    <source>
        <dbReference type="EMBL" id="ORY32938.1"/>
    </source>
</evidence>